<dbReference type="EMBL" id="QURB01000002">
    <property type="protein sequence ID" value="RFC54873.1"/>
    <property type="molecule type" value="Genomic_DNA"/>
</dbReference>
<dbReference type="Proteomes" id="UP000257127">
    <property type="component" value="Unassembled WGS sequence"/>
</dbReference>
<dbReference type="RefSeq" id="WP_116879852.1">
    <property type="nucleotide sequence ID" value="NZ_QURB01000002.1"/>
</dbReference>
<proteinExistence type="predicted"/>
<comment type="caution">
    <text evidence="1">The sequence shown here is derived from an EMBL/GenBank/DDBJ whole genome shotgun (WGS) entry which is preliminary data.</text>
</comment>
<evidence type="ECO:0000313" key="1">
    <source>
        <dbReference type="EMBL" id="RFC54873.1"/>
    </source>
</evidence>
<evidence type="ECO:0000313" key="2">
    <source>
        <dbReference type="Proteomes" id="UP000257127"/>
    </source>
</evidence>
<protein>
    <submittedName>
        <fullName evidence="1">Uncharacterized protein</fullName>
    </submittedName>
</protein>
<keyword evidence="2" id="KW-1185">Reference proteome</keyword>
<accession>A0A3E1EZG6</accession>
<reference evidence="1 2" key="1">
    <citation type="submission" date="2018-08" db="EMBL/GenBank/DDBJ databases">
        <title>The draft genome squence of Brumimicrobium sp. N62.</title>
        <authorList>
            <person name="Du Z.-J."/>
            <person name="Luo H.-R."/>
        </authorList>
    </citation>
    <scope>NUCLEOTIDE SEQUENCE [LARGE SCALE GENOMIC DNA]</scope>
    <source>
        <strain evidence="1 2">N62</strain>
    </source>
</reference>
<dbReference type="AlphaFoldDB" id="A0A3E1EZG6"/>
<name>A0A3E1EZG6_9FLAO</name>
<sequence>MMLSFNKLDFKYKILQGSKIHTIRKDSKKAWNEGMDIHFWLGDPGKKESNPTPHQFAKGKAKMVLEVYIHSKRNIVLIGGSSYGLQKAALEKFAINDGFSSWEEMKAYFPEEGYYRIIYFKDVKDILNNQLTIF</sequence>
<organism evidence="1 2">
    <name type="scientific">Brumimicrobium aurantiacum</name>
    <dbReference type="NCBI Taxonomy" id="1737063"/>
    <lineage>
        <taxon>Bacteria</taxon>
        <taxon>Pseudomonadati</taxon>
        <taxon>Bacteroidota</taxon>
        <taxon>Flavobacteriia</taxon>
        <taxon>Flavobacteriales</taxon>
        <taxon>Crocinitomicaceae</taxon>
        <taxon>Brumimicrobium</taxon>
    </lineage>
</organism>
<dbReference type="OrthoDB" id="883020at2"/>
<gene>
    <name evidence="1" type="ORF">DXU93_03365</name>
</gene>